<dbReference type="SMART" id="SM00267">
    <property type="entry name" value="GGDEF"/>
    <property type="match status" value="1"/>
</dbReference>
<dbReference type="Proteomes" id="UP001241758">
    <property type="component" value="Unassembled WGS sequence"/>
</dbReference>
<dbReference type="PROSITE" id="PS50887">
    <property type="entry name" value="GGDEF"/>
    <property type="match status" value="1"/>
</dbReference>
<reference evidence="4 5" key="1">
    <citation type="submission" date="2023-05" db="EMBL/GenBank/DDBJ databases">
        <title>Actinoplanes sp. NEAU-A12 genome sequencing.</title>
        <authorList>
            <person name="Wang Z.-S."/>
        </authorList>
    </citation>
    <scope>NUCLEOTIDE SEQUENCE [LARGE SCALE GENOMIC DNA]</scope>
    <source>
        <strain evidence="4 5">NEAU-A12</strain>
    </source>
</reference>
<dbReference type="InterPro" id="IPR000160">
    <property type="entry name" value="GGDEF_dom"/>
</dbReference>
<evidence type="ECO:0000313" key="4">
    <source>
        <dbReference type="EMBL" id="MDI6099310.1"/>
    </source>
</evidence>
<feature type="transmembrane region" description="Helical" evidence="1">
    <location>
        <begin position="231"/>
        <end position="252"/>
    </location>
</feature>
<dbReference type="SMART" id="SM00052">
    <property type="entry name" value="EAL"/>
    <property type="match status" value="1"/>
</dbReference>
<evidence type="ECO:0000313" key="5">
    <source>
        <dbReference type="Proteomes" id="UP001241758"/>
    </source>
</evidence>
<name>A0ABT6WHW4_9ACTN</name>
<dbReference type="Pfam" id="PF00990">
    <property type="entry name" value="GGDEF"/>
    <property type="match status" value="1"/>
</dbReference>
<feature type="transmembrane region" description="Helical" evidence="1">
    <location>
        <begin position="43"/>
        <end position="60"/>
    </location>
</feature>
<feature type="transmembrane region" description="Helical" evidence="1">
    <location>
        <begin position="170"/>
        <end position="193"/>
    </location>
</feature>
<gene>
    <name evidence="4" type="ORF">QLQ12_11975</name>
</gene>
<sequence length="761" mass="81132">MSDDVALPPARAARRAVASWAMLGAILPAVAFVGATGPPASSIGYLLGALVCIVATATGIRRNVAPGDRRPWLSMLAGESLSFAGEAVRILTTVVDSPPHSILAMVPIAVVLPTYLLLIAGVLDLARRSRAADDDPARVDAVLIGIGAALLVWCLWIEPWFAGDDPRWESLVAAVLPLAAALPLVIAMPMLMLGRARTPALWLFATSGVALLAANMVLATRGWFPDGSEAVPLQFMGVLVLIAEAAIAACVLHPTVGVLTQRVRTRSRLLRKARTAVIAATLCVPTVLSVVSPPADRTFTLVRALLSLALIGAVVSRVVRANNSRVRAEQETLWRAEHDPLTGLPNRAKLAAVADGRSRVSVLLLGLDRFKVINDQWGHEVGDELLRAVAGRLTAAVREEDLVCRIGGDEFVVVLAAPGEPAERAPEDGPDAEPLAQRLLAALAVPLPLSVGAVDVTASIGIAHADGRPSAELLRDADTAMYVAKGSGRNRYAVFDPLLRERLQRRLTLEHAFRGALGGGQLDVHYQPLVDLATDRIDGFEALMRWTHPELGAVSPVEFIPVAEDTGMIVAAGAWLLENAAAQTRGWRAAHPLHVSVNLAVRQLREPGLADRVRDVLTRTGLPAEALWLEITESGFMEDPDTCLRTLHELRDLGITLCIDDFGTGYSSLSYLQRLPVAVVKIDRAFVAGVGDGGANESIVRAVLAMSHALGHRVVAEGVETVTQRDWLRASGCDFAQGWLYGRPLPAAEQDVLLGRLSAVR</sequence>
<feature type="transmembrane region" description="Helical" evidence="1">
    <location>
        <begin position="200"/>
        <end position="219"/>
    </location>
</feature>
<dbReference type="SUPFAM" id="SSF55073">
    <property type="entry name" value="Nucleotide cyclase"/>
    <property type="match status" value="1"/>
</dbReference>
<feature type="transmembrane region" description="Helical" evidence="1">
    <location>
        <begin position="137"/>
        <end position="158"/>
    </location>
</feature>
<dbReference type="Gene3D" id="3.20.20.450">
    <property type="entry name" value="EAL domain"/>
    <property type="match status" value="1"/>
</dbReference>
<dbReference type="PANTHER" id="PTHR44757">
    <property type="entry name" value="DIGUANYLATE CYCLASE DGCP"/>
    <property type="match status" value="1"/>
</dbReference>
<dbReference type="Pfam" id="PF00563">
    <property type="entry name" value="EAL"/>
    <property type="match status" value="1"/>
</dbReference>
<dbReference type="Gene3D" id="3.30.70.270">
    <property type="match status" value="1"/>
</dbReference>
<dbReference type="InterPro" id="IPR043128">
    <property type="entry name" value="Rev_trsase/Diguanyl_cyclase"/>
</dbReference>
<dbReference type="EMBL" id="JASCTH010000007">
    <property type="protein sequence ID" value="MDI6099310.1"/>
    <property type="molecule type" value="Genomic_DNA"/>
</dbReference>
<feature type="transmembrane region" description="Helical" evidence="1">
    <location>
        <begin position="102"/>
        <end position="125"/>
    </location>
</feature>
<feature type="domain" description="EAL" evidence="2">
    <location>
        <begin position="506"/>
        <end position="758"/>
    </location>
</feature>
<keyword evidence="1" id="KW-1133">Transmembrane helix</keyword>
<dbReference type="SUPFAM" id="SSF141868">
    <property type="entry name" value="EAL domain-like"/>
    <property type="match status" value="1"/>
</dbReference>
<dbReference type="RefSeq" id="WP_282759439.1">
    <property type="nucleotide sequence ID" value="NZ_JASCTH010000007.1"/>
</dbReference>
<dbReference type="NCBIfam" id="TIGR00254">
    <property type="entry name" value="GGDEF"/>
    <property type="match status" value="1"/>
</dbReference>
<dbReference type="CDD" id="cd01949">
    <property type="entry name" value="GGDEF"/>
    <property type="match status" value="1"/>
</dbReference>
<dbReference type="CDD" id="cd01948">
    <property type="entry name" value="EAL"/>
    <property type="match status" value="1"/>
</dbReference>
<feature type="transmembrane region" description="Helical" evidence="1">
    <location>
        <begin position="17"/>
        <end position="37"/>
    </location>
</feature>
<dbReference type="InterPro" id="IPR052155">
    <property type="entry name" value="Biofilm_reg_signaling"/>
</dbReference>
<dbReference type="InterPro" id="IPR035919">
    <property type="entry name" value="EAL_sf"/>
</dbReference>
<feature type="domain" description="GGDEF" evidence="3">
    <location>
        <begin position="358"/>
        <end position="497"/>
    </location>
</feature>
<proteinExistence type="predicted"/>
<organism evidence="4 5">
    <name type="scientific">Actinoplanes sandaracinus</name>
    <dbReference type="NCBI Taxonomy" id="3045177"/>
    <lineage>
        <taxon>Bacteria</taxon>
        <taxon>Bacillati</taxon>
        <taxon>Actinomycetota</taxon>
        <taxon>Actinomycetes</taxon>
        <taxon>Micromonosporales</taxon>
        <taxon>Micromonosporaceae</taxon>
        <taxon>Actinoplanes</taxon>
    </lineage>
</organism>
<keyword evidence="5" id="KW-1185">Reference proteome</keyword>
<evidence type="ECO:0000259" key="2">
    <source>
        <dbReference type="PROSITE" id="PS50883"/>
    </source>
</evidence>
<feature type="transmembrane region" description="Helical" evidence="1">
    <location>
        <begin position="72"/>
        <end position="90"/>
    </location>
</feature>
<evidence type="ECO:0000256" key="1">
    <source>
        <dbReference type="SAM" id="Phobius"/>
    </source>
</evidence>
<dbReference type="PANTHER" id="PTHR44757:SF2">
    <property type="entry name" value="BIOFILM ARCHITECTURE MAINTENANCE PROTEIN MBAA"/>
    <property type="match status" value="1"/>
</dbReference>
<keyword evidence="1" id="KW-0472">Membrane</keyword>
<protein>
    <submittedName>
        <fullName evidence="4">EAL domain-containing protein</fullName>
    </submittedName>
</protein>
<feature type="transmembrane region" description="Helical" evidence="1">
    <location>
        <begin position="273"/>
        <end position="292"/>
    </location>
</feature>
<evidence type="ECO:0000259" key="3">
    <source>
        <dbReference type="PROSITE" id="PS50887"/>
    </source>
</evidence>
<keyword evidence="1" id="KW-0812">Transmembrane</keyword>
<accession>A0ABT6WHW4</accession>
<dbReference type="InterPro" id="IPR001633">
    <property type="entry name" value="EAL_dom"/>
</dbReference>
<dbReference type="InterPro" id="IPR029787">
    <property type="entry name" value="Nucleotide_cyclase"/>
</dbReference>
<comment type="caution">
    <text evidence="4">The sequence shown here is derived from an EMBL/GenBank/DDBJ whole genome shotgun (WGS) entry which is preliminary data.</text>
</comment>
<dbReference type="PROSITE" id="PS50883">
    <property type="entry name" value="EAL"/>
    <property type="match status" value="1"/>
</dbReference>